<gene>
    <name evidence="10" type="ORF">CARN1_0326</name>
</gene>
<keyword evidence="4" id="KW-0479">Metal-binding</keyword>
<dbReference type="Gene3D" id="2.40.30.10">
    <property type="entry name" value="Translation factors"/>
    <property type="match status" value="1"/>
</dbReference>
<dbReference type="GO" id="GO:0016491">
    <property type="term" value="F:oxidoreductase activity"/>
    <property type="evidence" value="ECO:0007669"/>
    <property type="project" value="InterPro"/>
</dbReference>
<dbReference type="Gene3D" id="3.40.50.80">
    <property type="entry name" value="Nucleotide-binding domain of ferredoxin-NADP reductase (FNR) module"/>
    <property type="match status" value="1"/>
</dbReference>
<dbReference type="InterPro" id="IPR039261">
    <property type="entry name" value="FNR_nucleotide-bd"/>
</dbReference>
<organism evidence="10">
    <name type="scientific">mine drainage metagenome</name>
    <dbReference type="NCBI Taxonomy" id="410659"/>
    <lineage>
        <taxon>unclassified sequences</taxon>
        <taxon>metagenomes</taxon>
        <taxon>ecological metagenomes</taxon>
    </lineage>
</organism>
<comment type="similarity">
    <text evidence="1">Belongs to the PyrK family.</text>
</comment>
<evidence type="ECO:0000256" key="1">
    <source>
        <dbReference type="ARBA" id="ARBA00006422"/>
    </source>
</evidence>
<dbReference type="EMBL" id="CABL01000005">
    <property type="protein sequence ID" value="CBH75151.1"/>
    <property type="molecule type" value="Genomic_DNA"/>
</dbReference>
<comment type="caution">
    <text evidence="10">The sequence shown here is derived from an EMBL/GenBank/DDBJ whole genome shotgun (WGS) entry which is preliminary data.</text>
</comment>
<dbReference type="GO" id="GO:0006221">
    <property type="term" value="P:pyrimidine nucleotide biosynthetic process"/>
    <property type="evidence" value="ECO:0007669"/>
    <property type="project" value="InterPro"/>
</dbReference>
<dbReference type="PANTHER" id="PTHR43513:SF3">
    <property type="entry name" value="DIHYDROOROTATE DEHYDROGENASE B (NAD(+)), ELECTRON TRANSFER SUBUNIT-RELATED"/>
    <property type="match status" value="1"/>
</dbReference>
<name>E6PFB5_9ZZZZ</name>
<dbReference type="Gene3D" id="2.10.240.10">
    <property type="entry name" value="Dihydroorotate dehydrogenase, electron transfer subunit"/>
    <property type="match status" value="1"/>
</dbReference>
<feature type="domain" description="Oxidoreductase FAD/NAD(P)-binding" evidence="9">
    <location>
        <begin position="114"/>
        <end position="203"/>
    </location>
</feature>
<dbReference type="PANTHER" id="PTHR43513">
    <property type="entry name" value="DIHYDROOROTATE DEHYDROGENASE B (NAD(+)), ELECTRON TRANSFER SUBUNIT"/>
    <property type="match status" value="1"/>
</dbReference>
<keyword evidence="6" id="KW-0408">Iron</keyword>
<dbReference type="GO" id="GO:0051537">
    <property type="term" value="F:2 iron, 2 sulfur cluster binding"/>
    <property type="evidence" value="ECO:0007669"/>
    <property type="project" value="UniProtKB-KW"/>
</dbReference>
<reference evidence="10" key="1">
    <citation type="submission" date="2009-10" db="EMBL/GenBank/DDBJ databases">
        <title>Diversity of trophic interactions inside an arsenic-rich microbial ecosystem.</title>
        <authorList>
            <person name="Bertin P.N."/>
            <person name="Heinrich-Salmeron A."/>
            <person name="Pelletier E."/>
            <person name="Goulhen-Chollet F."/>
            <person name="Arsene-Ploetze F."/>
            <person name="Gallien S."/>
            <person name="Calteau A."/>
            <person name="Vallenet D."/>
            <person name="Casiot C."/>
            <person name="Chane-Woon-Ming B."/>
            <person name="Giloteaux L."/>
            <person name="Barakat M."/>
            <person name="Bonnefoy V."/>
            <person name="Bruneel O."/>
            <person name="Chandler M."/>
            <person name="Cleiss J."/>
            <person name="Duran R."/>
            <person name="Elbaz-Poulichet F."/>
            <person name="Fonknechten N."/>
            <person name="Lauga B."/>
            <person name="Mornico D."/>
            <person name="Ortet P."/>
            <person name="Schaeffer C."/>
            <person name="Siguier P."/>
            <person name="Alexander Thil Smith A."/>
            <person name="Van Dorsselaer A."/>
            <person name="Weissenbach J."/>
            <person name="Medigue C."/>
            <person name="Le Paslier D."/>
        </authorList>
    </citation>
    <scope>NUCLEOTIDE SEQUENCE</scope>
</reference>
<dbReference type="InterPro" id="IPR050353">
    <property type="entry name" value="PyrK_electron_transfer"/>
</dbReference>
<evidence type="ECO:0000256" key="6">
    <source>
        <dbReference type="ARBA" id="ARBA00023004"/>
    </source>
</evidence>
<protein>
    <submittedName>
        <fullName evidence="10">Dihydroorotate dehydrogenase (Electron transfer subunit) (Modular protein)</fullName>
    </submittedName>
</protein>
<dbReference type="SUPFAM" id="SSF63380">
    <property type="entry name" value="Riboflavin synthase domain-like"/>
    <property type="match status" value="1"/>
</dbReference>
<dbReference type="GO" id="GO:0046872">
    <property type="term" value="F:metal ion binding"/>
    <property type="evidence" value="ECO:0007669"/>
    <property type="project" value="UniProtKB-KW"/>
</dbReference>
<dbReference type="InterPro" id="IPR037117">
    <property type="entry name" value="Dihydroorotate_DH_ele_sf"/>
</dbReference>
<dbReference type="GO" id="GO:0050660">
    <property type="term" value="F:flavin adenine dinucleotide binding"/>
    <property type="evidence" value="ECO:0007669"/>
    <property type="project" value="InterPro"/>
</dbReference>
<keyword evidence="7" id="KW-0411">Iron-sulfur</keyword>
<evidence type="ECO:0000256" key="4">
    <source>
        <dbReference type="ARBA" id="ARBA00022723"/>
    </source>
</evidence>
<evidence type="ECO:0000259" key="9">
    <source>
        <dbReference type="Pfam" id="PF00175"/>
    </source>
</evidence>
<evidence type="ECO:0000256" key="8">
    <source>
        <dbReference type="ARBA" id="ARBA00034078"/>
    </source>
</evidence>
<keyword evidence="5" id="KW-0249">Electron transport</keyword>
<evidence type="ECO:0000256" key="2">
    <source>
        <dbReference type="ARBA" id="ARBA00022448"/>
    </source>
</evidence>
<dbReference type="Pfam" id="PF00175">
    <property type="entry name" value="NAD_binding_1"/>
    <property type="match status" value="1"/>
</dbReference>
<comment type="cofactor">
    <cofactor evidence="8">
        <name>[2Fe-2S] cluster</name>
        <dbReference type="ChEBI" id="CHEBI:190135"/>
    </cofactor>
</comment>
<keyword evidence="3" id="KW-0001">2Fe-2S</keyword>
<evidence type="ECO:0000313" key="10">
    <source>
        <dbReference type="EMBL" id="CBH75151.1"/>
    </source>
</evidence>
<sequence>MTIASPPSAVVPTRILDRTEVARDVILLGVEAPELVRKVRPGHFAMALLPGGQAAGVALGIYEARGERCSLLFFLAGDRTRRLGALRVGETLNLVAPLGNAFDCGGTARDIAIVAGGVGIASVLLPAQALIARGARVRLFYGARTAERLVEAERFATEGCELQLATDDGSRGHRGVVTELLARQSAPEAILACGPTPMLRAVSAYAQERNIPAQLSLEEAFGCGVGGCWGCVVPILRSSAQAPSFPPSDADGSDVVHARVCVEGPVFWAHELRW</sequence>
<keyword evidence="2" id="KW-0813">Transport</keyword>
<dbReference type="InterPro" id="IPR017938">
    <property type="entry name" value="Riboflavin_synthase-like_b-brl"/>
</dbReference>
<accession>E6PFB5</accession>
<evidence type="ECO:0000256" key="7">
    <source>
        <dbReference type="ARBA" id="ARBA00023014"/>
    </source>
</evidence>
<dbReference type="InterPro" id="IPR001433">
    <property type="entry name" value="OxRdtase_FAD/NAD-bd"/>
</dbReference>
<dbReference type="SUPFAM" id="SSF52343">
    <property type="entry name" value="Ferredoxin reductase-like, C-terminal NADP-linked domain"/>
    <property type="match status" value="1"/>
</dbReference>
<proteinExistence type="inferred from homology"/>
<dbReference type="AlphaFoldDB" id="E6PFB5"/>
<evidence type="ECO:0000256" key="3">
    <source>
        <dbReference type="ARBA" id="ARBA00022714"/>
    </source>
</evidence>
<dbReference type="InterPro" id="IPR012165">
    <property type="entry name" value="Cyt_c3_hydrogenase_gsu"/>
</dbReference>
<dbReference type="PIRSF" id="PIRSF006816">
    <property type="entry name" value="Cyc3_hyd_g"/>
    <property type="match status" value="1"/>
</dbReference>
<evidence type="ECO:0000256" key="5">
    <source>
        <dbReference type="ARBA" id="ARBA00022982"/>
    </source>
</evidence>